<protein>
    <submittedName>
        <fullName evidence="2">Uncharacterized protein</fullName>
    </submittedName>
</protein>
<gene>
    <name evidence="2" type="ORF">Cvel_31349</name>
</gene>
<reference evidence="2" key="1">
    <citation type="submission" date="2014-11" db="EMBL/GenBank/DDBJ databases">
        <authorList>
            <person name="Otto D Thomas"/>
            <person name="Naeem Raeece"/>
        </authorList>
    </citation>
    <scope>NUCLEOTIDE SEQUENCE</scope>
</reference>
<evidence type="ECO:0000313" key="2">
    <source>
        <dbReference type="EMBL" id="CEM47603.1"/>
    </source>
</evidence>
<name>A0A0G4HTI5_9ALVE</name>
<feature type="signal peptide" evidence="1">
    <location>
        <begin position="1"/>
        <end position="20"/>
    </location>
</feature>
<keyword evidence="1" id="KW-0732">Signal</keyword>
<accession>A0A0G4HTI5</accession>
<dbReference type="EMBL" id="CDMZ01003794">
    <property type="protein sequence ID" value="CEM47603.1"/>
    <property type="molecule type" value="Genomic_DNA"/>
</dbReference>
<feature type="chain" id="PRO_5005191826" evidence="1">
    <location>
        <begin position="21"/>
        <end position="361"/>
    </location>
</feature>
<dbReference type="VEuPathDB" id="CryptoDB:Cvel_31349"/>
<proteinExistence type="predicted"/>
<sequence length="361" mass="39072">MFLLFVFLTFLAMPSRKVGAFLITFSCQKEEEGKRGAVARWCKKPSPFRYAKPSPGRRAASRLLGRLESRTAESDAYRRVQGPKRSSNAFRQAVPIQIFLDGGLLKPSRRRFVSLTTRRQVVRAAAAAGAMFHSGADFGVGVGSAFAVDDTPSSSGVLLCPDGKSVRKEISVDAAIALITRDCASVWIDGIKRGGGLFVHRGEGLGGKAAFFPCHVDDLLGGNGGEVQSVYGKGGAEYFQWLEKSLKERESPVVPSTAHLATSDVREATKWGAAASIWPLGEVHFGWLPSGPPTFYSGENDRRIPKVDKGLGQAIEEGREVLFCSSDGYVAVDGRFEAEVRAGLDLLICKCRLDPQEAEPE</sequence>
<evidence type="ECO:0000256" key="1">
    <source>
        <dbReference type="SAM" id="SignalP"/>
    </source>
</evidence>
<organism evidence="2">
    <name type="scientific">Chromera velia CCMP2878</name>
    <dbReference type="NCBI Taxonomy" id="1169474"/>
    <lineage>
        <taxon>Eukaryota</taxon>
        <taxon>Sar</taxon>
        <taxon>Alveolata</taxon>
        <taxon>Colpodellida</taxon>
        <taxon>Chromeraceae</taxon>
        <taxon>Chromera</taxon>
    </lineage>
</organism>
<dbReference type="AlphaFoldDB" id="A0A0G4HTI5"/>